<dbReference type="GO" id="GO:0004534">
    <property type="term" value="F:5'-3' RNA exonuclease activity"/>
    <property type="evidence" value="ECO:0007669"/>
    <property type="project" value="TreeGrafter"/>
</dbReference>
<gene>
    <name evidence="2" type="ORF">ISALK_10680</name>
</gene>
<dbReference type="PANTHER" id="PTHR42924">
    <property type="entry name" value="EXONUCLEASE"/>
    <property type="match status" value="1"/>
</dbReference>
<accession>A0AA44BE40</accession>
<reference evidence="2 3" key="1">
    <citation type="submission" date="2019-04" db="EMBL/GenBank/DDBJ databases">
        <title>Isachenkonia alkalipeptolytica gen. nov. sp. nov. a new anaerobic, alkiliphilic organothrophic bacterium capable to reduce synthesized ferrihydrite isolated from a soda lake.</title>
        <authorList>
            <person name="Toshchakov S.V."/>
            <person name="Zavarzina D.G."/>
            <person name="Zhilina T.N."/>
            <person name="Kostrikina N.A."/>
            <person name="Kublanov I.V."/>
        </authorList>
    </citation>
    <scope>NUCLEOTIDE SEQUENCE [LARGE SCALE GENOMIC DNA]</scope>
    <source>
        <strain evidence="2 3">Z-1701</strain>
    </source>
</reference>
<dbReference type="InterPro" id="IPR052018">
    <property type="entry name" value="PHP_domain"/>
</dbReference>
<comment type="caution">
    <text evidence="2">The sequence shown here is derived from an EMBL/GenBank/DDBJ whole genome shotgun (WGS) entry which is preliminary data.</text>
</comment>
<dbReference type="SMART" id="SM00481">
    <property type="entry name" value="POLIIIAc"/>
    <property type="match status" value="1"/>
</dbReference>
<proteinExistence type="predicted"/>
<dbReference type="InterPro" id="IPR003141">
    <property type="entry name" value="Pol/His_phosphatase_N"/>
</dbReference>
<keyword evidence="3" id="KW-1185">Reference proteome</keyword>
<feature type="domain" description="Polymerase/histidinol phosphatase N-terminal" evidence="1">
    <location>
        <begin position="5"/>
        <end position="73"/>
    </location>
</feature>
<dbReference type="Proteomes" id="UP000449710">
    <property type="component" value="Unassembled WGS sequence"/>
</dbReference>
<dbReference type="InterPro" id="IPR016195">
    <property type="entry name" value="Pol/histidinol_Pase-like"/>
</dbReference>
<dbReference type="CDD" id="cd07432">
    <property type="entry name" value="PHP_HisPPase"/>
    <property type="match status" value="1"/>
</dbReference>
<protein>
    <submittedName>
        <fullName evidence="2">PHP domain-containing protein</fullName>
    </submittedName>
</protein>
<dbReference type="AlphaFoldDB" id="A0AA44BE40"/>
<evidence type="ECO:0000313" key="3">
    <source>
        <dbReference type="Proteomes" id="UP000449710"/>
    </source>
</evidence>
<dbReference type="PANTHER" id="PTHR42924:SF3">
    <property type="entry name" value="POLYMERASE_HISTIDINOL PHOSPHATASE N-TERMINAL DOMAIN-CONTAINING PROTEIN"/>
    <property type="match status" value="1"/>
</dbReference>
<evidence type="ECO:0000259" key="1">
    <source>
        <dbReference type="SMART" id="SM00481"/>
    </source>
</evidence>
<dbReference type="RefSeq" id="WP_160722145.1">
    <property type="nucleotide sequence ID" value="NZ_SUMG01000014.1"/>
</dbReference>
<dbReference type="EMBL" id="SUMG01000014">
    <property type="protein sequence ID" value="NBG88964.1"/>
    <property type="molecule type" value="Genomic_DNA"/>
</dbReference>
<dbReference type="GO" id="GO:0035312">
    <property type="term" value="F:5'-3' DNA exonuclease activity"/>
    <property type="evidence" value="ECO:0007669"/>
    <property type="project" value="TreeGrafter"/>
</dbReference>
<organism evidence="2 3">
    <name type="scientific">Isachenkonia alkalipeptolytica</name>
    <dbReference type="NCBI Taxonomy" id="2565777"/>
    <lineage>
        <taxon>Bacteria</taxon>
        <taxon>Bacillati</taxon>
        <taxon>Bacillota</taxon>
        <taxon>Clostridia</taxon>
        <taxon>Eubacteriales</taxon>
        <taxon>Clostridiaceae</taxon>
        <taxon>Isachenkonia</taxon>
    </lineage>
</organism>
<name>A0AA44BE40_9CLOT</name>
<dbReference type="SUPFAM" id="SSF89550">
    <property type="entry name" value="PHP domain-like"/>
    <property type="match status" value="1"/>
</dbReference>
<evidence type="ECO:0000313" key="2">
    <source>
        <dbReference type="EMBL" id="NBG88964.1"/>
    </source>
</evidence>
<dbReference type="Gene3D" id="3.20.20.140">
    <property type="entry name" value="Metal-dependent hydrolases"/>
    <property type="match status" value="1"/>
</dbReference>
<dbReference type="Pfam" id="PF02811">
    <property type="entry name" value="PHP"/>
    <property type="match status" value="1"/>
</dbReference>
<sequence>MNKFWDFHIHSGLSPCATEEMTPNNILNMAIIKELDGIAITDHNSVGNLASFYHLAKTKDIEFLPGVEITTREEIHVLIFFENLDPLSHIEKVLKEKLPDVKNHKEIFGSQVLFDKQDKVIGEEERLLTNATQLSLKDTMNLAKEIDGILIPAHVDRKSFSVLSNLGFIPPEFDGRFLEVSRGIKKKELYQEFPFVKNYEILQNSDAHQLTDILEKKEANEFHLRKKESIMQALQKKS</sequence>
<dbReference type="InterPro" id="IPR004013">
    <property type="entry name" value="PHP_dom"/>
</dbReference>